<dbReference type="OrthoDB" id="9789501at2"/>
<accession>A0A023BQ98</accession>
<reference evidence="2 3" key="1">
    <citation type="submission" date="2014-04" db="EMBL/GenBank/DDBJ databases">
        <title>Aquimarina sp. 22II-S11-z7 Genome Sequencing.</title>
        <authorList>
            <person name="Lai Q."/>
        </authorList>
    </citation>
    <scope>NUCLEOTIDE SEQUENCE [LARGE SCALE GENOMIC DNA]</scope>
    <source>
        <strain evidence="2 3">22II-S11-z7</strain>
    </source>
</reference>
<proteinExistence type="predicted"/>
<dbReference type="RefSeq" id="WP_034245717.1">
    <property type="nucleotide sequence ID" value="NZ_AQRA01000009.1"/>
</dbReference>
<dbReference type="SMART" id="SM00953">
    <property type="entry name" value="RES"/>
    <property type="match status" value="1"/>
</dbReference>
<dbReference type="Proteomes" id="UP000023541">
    <property type="component" value="Unassembled WGS sequence"/>
</dbReference>
<dbReference type="eggNOG" id="COG5654">
    <property type="taxonomic scope" value="Bacteria"/>
</dbReference>
<protein>
    <recommendedName>
        <fullName evidence="1">RES domain-containing protein</fullName>
    </recommendedName>
</protein>
<dbReference type="AlphaFoldDB" id="A0A023BQ98"/>
<gene>
    <name evidence="2" type="ORF">ATO12_24855</name>
</gene>
<keyword evidence="3" id="KW-1185">Reference proteome</keyword>
<name>A0A023BQ98_9FLAO</name>
<evidence type="ECO:0000259" key="1">
    <source>
        <dbReference type="SMART" id="SM00953"/>
    </source>
</evidence>
<comment type="caution">
    <text evidence="2">The sequence shown here is derived from an EMBL/GenBank/DDBJ whole genome shotgun (WGS) entry which is preliminary data.</text>
</comment>
<evidence type="ECO:0000313" key="2">
    <source>
        <dbReference type="EMBL" id="EZH72166.1"/>
    </source>
</evidence>
<feature type="domain" description="RES" evidence="1">
    <location>
        <begin position="14"/>
        <end position="139"/>
    </location>
</feature>
<dbReference type="EMBL" id="AQRA01000009">
    <property type="protein sequence ID" value="EZH72166.1"/>
    <property type="molecule type" value="Genomic_DNA"/>
</dbReference>
<evidence type="ECO:0000313" key="3">
    <source>
        <dbReference type="Proteomes" id="UP000023541"/>
    </source>
</evidence>
<organism evidence="2 3">
    <name type="scientific">Aquimarina atlantica</name>
    <dbReference type="NCBI Taxonomy" id="1317122"/>
    <lineage>
        <taxon>Bacteria</taxon>
        <taxon>Pseudomonadati</taxon>
        <taxon>Bacteroidota</taxon>
        <taxon>Flavobacteriia</taxon>
        <taxon>Flavobacteriales</taxon>
        <taxon>Flavobacteriaceae</taxon>
        <taxon>Aquimarina</taxon>
    </lineage>
</organism>
<dbReference type="Pfam" id="PF08808">
    <property type="entry name" value="RES"/>
    <property type="match status" value="1"/>
</dbReference>
<dbReference type="InterPro" id="IPR014914">
    <property type="entry name" value="RES_dom"/>
</dbReference>
<dbReference type="STRING" id="1317122.ATO12_24855"/>
<sequence length="151" mass="17021">MRVYRIAKQKYIKDLTGIGAKTVGGRWNPKGVAVLYTSTTAALSALEVLAHLPAAYFPDDMSIATIEVPDTLITTMDIEKIPDNWNQIPVPIEIQNFAMPWIAEEQYLGLKVPSIIIPKEKNLLVNPMHPKFDKVKLIDVEPFCFDTRLLK</sequence>